<dbReference type="InterPro" id="IPR009078">
    <property type="entry name" value="Ferritin-like_SF"/>
</dbReference>
<dbReference type="Proteomes" id="UP000236732">
    <property type="component" value="Unassembled WGS sequence"/>
</dbReference>
<dbReference type="GO" id="GO:0008199">
    <property type="term" value="F:ferric iron binding"/>
    <property type="evidence" value="ECO:0007669"/>
    <property type="project" value="InterPro"/>
</dbReference>
<dbReference type="InterPro" id="IPR008331">
    <property type="entry name" value="Ferritin_DPS_dom"/>
</dbReference>
<dbReference type="CDD" id="cd01043">
    <property type="entry name" value="DPS"/>
    <property type="match status" value="1"/>
</dbReference>
<evidence type="ECO:0000259" key="3">
    <source>
        <dbReference type="Pfam" id="PF00210"/>
    </source>
</evidence>
<dbReference type="InterPro" id="IPR023188">
    <property type="entry name" value="DPS_DNA-bd_CS"/>
</dbReference>
<organism evidence="4 5">
    <name type="scientific">Nonomuraea solani</name>
    <dbReference type="NCBI Taxonomy" id="1144553"/>
    <lineage>
        <taxon>Bacteria</taxon>
        <taxon>Bacillati</taxon>
        <taxon>Actinomycetota</taxon>
        <taxon>Actinomycetes</taxon>
        <taxon>Streptosporangiales</taxon>
        <taxon>Streptosporangiaceae</taxon>
        <taxon>Nonomuraea</taxon>
    </lineage>
</organism>
<keyword evidence="4" id="KW-0238">DNA-binding</keyword>
<evidence type="ECO:0000313" key="5">
    <source>
        <dbReference type="Proteomes" id="UP000236732"/>
    </source>
</evidence>
<keyword evidence="5" id="KW-1185">Reference proteome</keyword>
<dbReference type="OrthoDB" id="9797687at2"/>
<dbReference type="Pfam" id="PF00210">
    <property type="entry name" value="Ferritin"/>
    <property type="match status" value="1"/>
</dbReference>
<dbReference type="AlphaFoldDB" id="A0A1H6DID0"/>
<dbReference type="InterPro" id="IPR012347">
    <property type="entry name" value="Ferritin-like"/>
</dbReference>
<accession>A0A1H6DID0</accession>
<dbReference type="GO" id="GO:0003677">
    <property type="term" value="F:DNA binding"/>
    <property type="evidence" value="ECO:0007669"/>
    <property type="project" value="UniProtKB-KW"/>
</dbReference>
<gene>
    <name evidence="4" type="ORF">SAMN05444920_105391</name>
</gene>
<dbReference type="GO" id="GO:0016722">
    <property type="term" value="F:oxidoreductase activity, acting on metal ions"/>
    <property type="evidence" value="ECO:0007669"/>
    <property type="project" value="InterPro"/>
</dbReference>
<feature type="domain" description="Ferritin/DPS" evidence="3">
    <location>
        <begin position="18"/>
        <end position="154"/>
    </location>
</feature>
<reference evidence="4 5" key="1">
    <citation type="submission" date="2016-10" db="EMBL/GenBank/DDBJ databases">
        <authorList>
            <person name="de Groot N.N."/>
        </authorList>
    </citation>
    <scope>NUCLEOTIDE SEQUENCE [LARGE SCALE GENOMIC DNA]</scope>
    <source>
        <strain evidence="4 5">CGMCC 4.7037</strain>
    </source>
</reference>
<protein>
    <submittedName>
        <fullName evidence="4">Starvation-inducible DNA-binding protein</fullName>
    </submittedName>
</protein>
<name>A0A1H6DID0_9ACTN</name>
<dbReference type="PANTHER" id="PTHR42932:SF2">
    <property type="entry name" value="DNA PROTECTION DURING STARVATION PROTEIN 1"/>
    <property type="match status" value="1"/>
</dbReference>
<evidence type="ECO:0000313" key="4">
    <source>
        <dbReference type="EMBL" id="SEG84613.1"/>
    </source>
</evidence>
<dbReference type="SUPFAM" id="SSF47240">
    <property type="entry name" value="Ferritin-like"/>
    <property type="match status" value="1"/>
</dbReference>
<dbReference type="RefSeq" id="WP_103957695.1">
    <property type="nucleotide sequence ID" value="NZ_FNVT01000005.1"/>
</dbReference>
<proteinExistence type="inferred from homology"/>
<dbReference type="PANTHER" id="PTHR42932">
    <property type="entry name" value="GENERAL STRESS PROTEIN 20U"/>
    <property type="match status" value="1"/>
</dbReference>
<evidence type="ECO:0000256" key="2">
    <source>
        <dbReference type="RuleBase" id="RU003875"/>
    </source>
</evidence>
<comment type="similarity">
    <text evidence="1 2">Belongs to the Dps family.</text>
</comment>
<dbReference type="Gene3D" id="1.20.1260.10">
    <property type="match status" value="1"/>
</dbReference>
<dbReference type="PROSITE" id="PS00819">
    <property type="entry name" value="DPS_2"/>
    <property type="match status" value="1"/>
</dbReference>
<dbReference type="InterPro" id="IPR002177">
    <property type="entry name" value="DPS_DNA-bd"/>
</dbReference>
<sequence>MATITGPLQGDARNTVAEALQGALVDLIDLSLVAKQAHWNLIGPHFRPIHLQLDELTDLARTHMDTIAERAVALGVNPDGRSATIAKSTRLQQPEGGWLEDGKVVATVTDILDGISKRMYERIRATDEPDPVSQDLLIAVAQDIDKQHWMFQAQR</sequence>
<dbReference type="PIRSF" id="PIRSF005900">
    <property type="entry name" value="Dps"/>
    <property type="match status" value="1"/>
</dbReference>
<dbReference type="PRINTS" id="PR01346">
    <property type="entry name" value="HELNAPAPROT"/>
</dbReference>
<evidence type="ECO:0000256" key="1">
    <source>
        <dbReference type="ARBA" id="ARBA00009497"/>
    </source>
</evidence>
<dbReference type="EMBL" id="FNVT01000005">
    <property type="protein sequence ID" value="SEG84613.1"/>
    <property type="molecule type" value="Genomic_DNA"/>
</dbReference>